<evidence type="ECO:0000256" key="3">
    <source>
        <dbReference type="ARBA" id="ARBA00023004"/>
    </source>
</evidence>
<keyword evidence="7" id="KW-1185">Reference proteome</keyword>
<dbReference type="OrthoDB" id="406156at2759"/>
<dbReference type="InterPro" id="IPR044861">
    <property type="entry name" value="IPNS-like_FE2OG_OXY"/>
</dbReference>
<dbReference type="PROSITE" id="PS51471">
    <property type="entry name" value="FE2OG_OXY"/>
    <property type="match status" value="1"/>
</dbReference>
<dbReference type="InterPro" id="IPR027443">
    <property type="entry name" value="IPNS-like_sf"/>
</dbReference>
<name>A0A2Z7BM17_9LAMI</name>
<dbReference type="PANTHER" id="PTHR47991">
    <property type="entry name" value="OXOGLUTARATE/IRON-DEPENDENT DIOXYGENASE"/>
    <property type="match status" value="1"/>
</dbReference>
<sequence>MEVLMSNWCTKTAQSLPEKYVFPPGKRPGKLDFPVCENVPVIDLKKAKSQQILNAFQEFGFFQVINHGIPVSLIDKTMRVFQEFFGMPPEYKSIFYSTDMKRKCRIYSSSMDYDKEEVHYWRDNFTHHCHPIEDHIGLWPENPTNYREVVRKYSIEGRKLLLRILDLIGEGLGLKPGYFDGGLSETQLLSINHHIPCPDPSLTVGMPEHRDPNLITMLHQCSVPGLQVFFQGQWMNIEPMENAFFVIPGMQLKAISNGKFSSPIHRVMTHSKRARTTIGTFLIPSMDILVKPAEDFCGNSPCYRGFTYKEFFNAYVENERDWELTLESFKVKE</sequence>
<reference evidence="6 7" key="1">
    <citation type="journal article" date="2015" name="Proc. Natl. Acad. Sci. U.S.A.">
        <title>The resurrection genome of Boea hygrometrica: A blueprint for survival of dehydration.</title>
        <authorList>
            <person name="Xiao L."/>
            <person name="Yang G."/>
            <person name="Zhang L."/>
            <person name="Yang X."/>
            <person name="Zhao S."/>
            <person name="Ji Z."/>
            <person name="Zhou Q."/>
            <person name="Hu M."/>
            <person name="Wang Y."/>
            <person name="Chen M."/>
            <person name="Xu Y."/>
            <person name="Jin H."/>
            <person name="Xiao X."/>
            <person name="Hu G."/>
            <person name="Bao F."/>
            <person name="Hu Y."/>
            <person name="Wan P."/>
            <person name="Li L."/>
            <person name="Deng X."/>
            <person name="Kuang T."/>
            <person name="Xiang C."/>
            <person name="Zhu J.K."/>
            <person name="Oliver M.J."/>
            <person name="He Y."/>
        </authorList>
    </citation>
    <scope>NUCLEOTIDE SEQUENCE [LARGE SCALE GENOMIC DNA]</scope>
    <source>
        <strain evidence="7">cv. XS01</strain>
    </source>
</reference>
<dbReference type="InterPro" id="IPR026992">
    <property type="entry name" value="DIOX_N"/>
</dbReference>
<organism evidence="6 7">
    <name type="scientific">Dorcoceras hygrometricum</name>
    <dbReference type="NCBI Taxonomy" id="472368"/>
    <lineage>
        <taxon>Eukaryota</taxon>
        <taxon>Viridiplantae</taxon>
        <taxon>Streptophyta</taxon>
        <taxon>Embryophyta</taxon>
        <taxon>Tracheophyta</taxon>
        <taxon>Spermatophyta</taxon>
        <taxon>Magnoliopsida</taxon>
        <taxon>eudicotyledons</taxon>
        <taxon>Gunneridae</taxon>
        <taxon>Pentapetalae</taxon>
        <taxon>asterids</taxon>
        <taxon>lamiids</taxon>
        <taxon>Lamiales</taxon>
        <taxon>Gesneriaceae</taxon>
        <taxon>Didymocarpoideae</taxon>
        <taxon>Trichosporeae</taxon>
        <taxon>Loxocarpinae</taxon>
        <taxon>Dorcoceras</taxon>
    </lineage>
</organism>
<dbReference type="InterPro" id="IPR050295">
    <property type="entry name" value="Plant_2OG-oxidoreductases"/>
</dbReference>
<evidence type="ECO:0000256" key="1">
    <source>
        <dbReference type="ARBA" id="ARBA00008056"/>
    </source>
</evidence>
<dbReference type="AlphaFoldDB" id="A0A2Z7BM17"/>
<feature type="domain" description="Fe2OG dioxygenase" evidence="5">
    <location>
        <begin position="184"/>
        <end position="284"/>
    </location>
</feature>
<keyword evidence="6" id="KW-0223">Dioxygenase</keyword>
<dbReference type="GO" id="GO:0009805">
    <property type="term" value="P:coumarin biosynthetic process"/>
    <property type="evidence" value="ECO:0007669"/>
    <property type="project" value="UniProtKB-ARBA"/>
</dbReference>
<evidence type="ECO:0000313" key="6">
    <source>
        <dbReference type="EMBL" id="KZV32991.1"/>
    </source>
</evidence>
<dbReference type="EMBL" id="KV006337">
    <property type="protein sequence ID" value="KZV32991.1"/>
    <property type="molecule type" value="Genomic_DNA"/>
</dbReference>
<keyword evidence="4" id="KW-0560">Oxidoreductase</keyword>
<evidence type="ECO:0000256" key="4">
    <source>
        <dbReference type="RuleBase" id="RU003682"/>
    </source>
</evidence>
<keyword evidence="2 4" id="KW-0479">Metal-binding</keyword>
<accession>A0A2Z7BM17</accession>
<dbReference type="GO" id="GO:0002238">
    <property type="term" value="P:response to molecule of fungal origin"/>
    <property type="evidence" value="ECO:0007669"/>
    <property type="project" value="UniProtKB-ARBA"/>
</dbReference>
<dbReference type="GO" id="GO:0046872">
    <property type="term" value="F:metal ion binding"/>
    <property type="evidence" value="ECO:0007669"/>
    <property type="project" value="UniProtKB-KW"/>
</dbReference>
<evidence type="ECO:0000259" key="5">
    <source>
        <dbReference type="PROSITE" id="PS51471"/>
    </source>
</evidence>
<protein>
    <submittedName>
        <fullName evidence="6">Hyoscyamine 6-dioxygenase</fullName>
    </submittedName>
</protein>
<dbReference type="SUPFAM" id="SSF51197">
    <property type="entry name" value="Clavaminate synthase-like"/>
    <property type="match status" value="1"/>
</dbReference>
<dbReference type="InterPro" id="IPR005123">
    <property type="entry name" value="Oxoglu/Fe-dep_dioxygenase_dom"/>
</dbReference>
<dbReference type="Pfam" id="PF03171">
    <property type="entry name" value="2OG-FeII_Oxy"/>
    <property type="match status" value="1"/>
</dbReference>
<keyword evidence="3 4" id="KW-0408">Iron</keyword>
<proteinExistence type="inferred from homology"/>
<dbReference type="Gene3D" id="2.60.120.330">
    <property type="entry name" value="B-lactam Antibiotic, Isopenicillin N Synthase, Chain"/>
    <property type="match status" value="1"/>
</dbReference>
<comment type="similarity">
    <text evidence="1 4">Belongs to the iron/ascorbate-dependent oxidoreductase family.</text>
</comment>
<evidence type="ECO:0000256" key="2">
    <source>
        <dbReference type="ARBA" id="ARBA00022723"/>
    </source>
</evidence>
<dbReference type="Proteomes" id="UP000250235">
    <property type="component" value="Unassembled WGS sequence"/>
</dbReference>
<evidence type="ECO:0000313" key="7">
    <source>
        <dbReference type="Proteomes" id="UP000250235"/>
    </source>
</evidence>
<gene>
    <name evidence="6" type="ORF">F511_01502</name>
</gene>
<dbReference type="Pfam" id="PF14226">
    <property type="entry name" value="DIOX_N"/>
    <property type="match status" value="1"/>
</dbReference>
<dbReference type="GO" id="GO:0016706">
    <property type="term" value="F:2-oxoglutarate-dependent dioxygenase activity"/>
    <property type="evidence" value="ECO:0007669"/>
    <property type="project" value="UniProtKB-ARBA"/>
</dbReference>